<keyword evidence="4" id="KW-1185">Reference proteome</keyword>
<dbReference type="GO" id="GO:0016491">
    <property type="term" value="F:oxidoreductase activity"/>
    <property type="evidence" value="ECO:0007669"/>
    <property type="project" value="UniProtKB-KW"/>
</dbReference>
<evidence type="ECO:0000256" key="2">
    <source>
        <dbReference type="ARBA" id="ARBA00023002"/>
    </source>
</evidence>
<accession>A0A3M2KY07</accession>
<dbReference type="PANTHER" id="PTHR43477">
    <property type="entry name" value="DIHYDROANTICAPSIN 7-DEHYDROGENASE"/>
    <property type="match status" value="1"/>
</dbReference>
<comment type="similarity">
    <text evidence="1">Belongs to the short-chain dehydrogenases/reductases (SDR) family.</text>
</comment>
<dbReference type="PANTHER" id="PTHR43477:SF1">
    <property type="entry name" value="DIHYDROANTICAPSIN 7-DEHYDROGENASE"/>
    <property type="match status" value="1"/>
</dbReference>
<dbReference type="PRINTS" id="PR00081">
    <property type="entry name" value="GDHRDH"/>
</dbReference>
<dbReference type="Pfam" id="PF13561">
    <property type="entry name" value="adh_short_C2"/>
    <property type="match status" value="1"/>
</dbReference>
<dbReference type="Proteomes" id="UP000279275">
    <property type="component" value="Unassembled WGS sequence"/>
</dbReference>
<evidence type="ECO:0000313" key="3">
    <source>
        <dbReference type="EMBL" id="RMI30399.1"/>
    </source>
</evidence>
<comment type="caution">
    <text evidence="3">The sequence shown here is derived from an EMBL/GenBank/DDBJ whole genome shotgun (WGS) entry which is preliminary data.</text>
</comment>
<evidence type="ECO:0000313" key="4">
    <source>
        <dbReference type="Proteomes" id="UP000279275"/>
    </source>
</evidence>
<name>A0A3M2KY07_9NOCA</name>
<dbReference type="RefSeq" id="WP_122190066.1">
    <property type="nucleotide sequence ID" value="NZ_RFFH01000010.1"/>
</dbReference>
<sequence>MATYVLTGTASGLGAATAARLTSGGHRVIGVDRHAADVVADLATADGRAEAIARVTELADGPIDGFVPFAGLAAAAGRSADLLIGVNYFGAIELLEGLRPLLVAGQHPSVVLISSNSTTCQPNWPAELAQACLDGDEEKARSIASGYGELAAVQAYPATKAALAYYARTRSAEYIAQGVRLNAIAPGLIETPMTAEGRKDPLVGAGMEQFLATIPAGRGGRPEEVASLVTYLLGPEASYFVGSVIFVDGGTDAAFRGRDWPQIWQL</sequence>
<dbReference type="Pfam" id="PF00106">
    <property type="entry name" value="adh_short"/>
    <property type="match status" value="1"/>
</dbReference>
<reference evidence="3 4" key="1">
    <citation type="submission" date="2018-10" db="EMBL/GenBank/DDBJ databases">
        <title>Isolation from cow dung.</title>
        <authorList>
            <person name="Ling L."/>
        </authorList>
    </citation>
    <scope>NUCLEOTIDE SEQUENCE [LARGE SCALE GENOMIC DNA]</scope>
    <source>
        <strain evidence="3 4">NEAU-LL90</strain>
    </source>
</reference>
<keyword evidence="2" id="KW-0560">Oxidoreductase</keyword>
<dbReference type="OrthoDB" id="3676637at2"/>
<gene>
    <name evidence="3" type="ORF">EBN03_22450</name>
</gene>
<dbReference type="AlphaFoldDB" id="A0A3M2KY07"/>
<dbReference type="InterPro" id="IPR002347">
    <property type="entry name" value="SDR_fam"/>
</dbReference>
<organism evidence="3 4">
    <name type="scientific">Nocardia stercoris</name>
    <dbReference type="NCBI Taxonomy" id="2483361"/>
    <lineage>
        <taxon>Bacteria</taxon>
        <taxon>Bacillati</taxon>
        <taxon>Actinomycetota</taxon>
        <taxon>Actinomycetes</taxon>
        <taxon>Mycobacteriales</taxon>
        <taxon>Nocardiaceae</taxon>
        <taxon>Nocardia</taxon>
    </lineage>
</organism>
<evidence type="ECO:0000256" key="1">
    <source>
        <dbReference type="ARBA" id="ARBA00006484"/>
    </source>
</evidence>
<dbReference type="InterPro" id="IPR036291">
    <property type="entry name" value="NAD(P)-bd_dom_sf"/>
</dbReference>
<protein>
    <submittedName>
        <fullName evidence="3">SDR family oxidoreductase</fullName>
    </submittedName>
</protein>
<dbReference type="SUPFAM" id="SSF51735">
    <property type="entry name" value="NAD(P)-binding Rossmann-fold domains"/>
    <property type="match status" value="1"/>
</dbReference>
<dbReference type="Gene3D" id="3.40.50.720">
    <property type="entry name" value="NAD(P)-binding Rossmann-like Domain"/>
    <property type="match status" value="1"/>
</dbReference>
<proteinExistence type="inferred from homology"/>
<dbReference type="EMBL" id="RFFH01000010">
    <property type="protein sequence ID" value="RMI30399.1"/>
    <property type="molecule type" value="Genomic_DNA"/>
</dbReference>
<dbReference type="InterPro" id="IPR051122">
    <property type="entry name" value="SDR_DHRS6-like"/>
</dbReference>